<protein>
    <submittedName>
        <fullName evidence="2">Uncharacterized protein</fullName>
    </submittedName>
</protein>
<sequence>MKELLQIPHFATLDVFEMENIPESFDLDTFYSYMKQNKRTKFSLSFDNSISAAYINQLEAIFNEIYESQLYDYKRYLIRYPGVDNRKYKQLFKDFIVIDLYGGILSRFFTC</sequence>
<keyword evidence="1" id="KW-1185">Reference proteome</keyword>
<dbReference type="AlphaFoldDB" id="A0A914PLH5"/>
<accession>A0A914PLH5</accession>
<dbReference type="Proteomes" id="UP000887578">
    <property type="component" value="Unplaced"/>
</dbReference>
<dbReference type="WBParaSite" id="PDA_v2.g18824.t1">
    <property type="protein sequence ID" value="PDA_v2.g18824.t1"/>
    <property type="gene ID" value="PDA_v2.g18824"/>
</dbReference>
<name>A0A914PLH5_9BILA</name>
<evidence type="ECO:0000313" key="1">
    <source>
        <dbReference type="Proteomes" id="UP000887578"/>
    </source>
</evidence>
<reference evidence="2" key="1">
    <citation type="submission" date="2022-11" db="UniProtKB">
        <authorList>
            <consortium name="WormBaseParasite"/>
        </authorList>
    </citation>
    <scope>IDENTIFICATION</scope>
</reference>
<organism evidence="1 2">
    <name type="scientific">Panagrolaimus davidi</name>
    <dbReference type="NCBI Taxonomy" id="227884"/>
    <lineage>
        <taxon>Eukaryota</taxon>
        <taxon>Metazoa</taxon>
        <taxon>Ecdysozoa</taxon>
        <taxon>Nematoda</taxon>
        <taxon>Chromadorea</taxon>
        <taxon>Rhabditida</taxon>
        <taxon>Tylenchina</taxon>
        <taxon>Panagrolaimomorpha</taxon>
        <taxon>Panagrolaimoidea</taxon>
        <taxon>Panagrolaimidae</taxon>
        <taxon>Panagrolaimus</taxon>
    </lineage>
</organism>
<evidence type="ECO:0000313" key="2">
    <source>
        <dbReference type="WBParaSite" id="PDA_v2.g18824.t1"/>
    </source>
</evidence>
<proteinExistence type="predicted"/>